<keyword evidence="10" id="KW-1185">Reference proteome</keyword>
<evidence type="ECO:0000259" key="8">
    <source>
        <dbReference type="SMART" id="SM00835"/>
    </source>
</evidence>
<keyword evidence="4 7" id="KW-0964">Secreted</keyword>
<protein>
    <recommendedName>
        <fullName evidence="7">Germin-like protein</fullName>
    </recommendedName>
</protein>
<dbReference type="InterPro" id="IPR014710">
    <property type="entry name" value="RmlC-like_jellyroll"/>
</dbReference>
<keyword evidence="7" id="KW-0732">Signal</keyword>
<dbReference type="InterPro" id="IPR001929">
    <property type="entry name" value="Germin"/>
</dbReference>
<organism evidence="9 10">
    <name type="scientific">Sphagnum jensenii</name>
    <dbReference type="NCBI Taxonomy" id="128206"/>
    <lineage>
        <taxon>Eukaryota</taxon>
        <taxon>Viridiplantae</taxon>
        <taxon>Streptophyta</taxon>
        <taxon>Embryophyta</taxon>
        <taxon>Bryophyta</taxon>
        <taxon>Sphagnophytina</taxon>
        <taxon>Sphagnopsida</taxon>
        <taxon>Sphagnales</taxon>
        <taxon>Sphagnaceae</taxon>
        <taxon>Sphagnum</taxon>
    </lineage>
</organism>
<feature type="domain" description="Cupin type-1" evidence="8">
    <location>
        <begin position="69"/>
        <end position="215"/>
    </location>
</feature>
<dbReference type="InterPro" id="IPR006045">
    <property type="entry name" value="Cupin_1"/>
</dbReference>
<dbReference type="Pfam" id="PF00190">
    <property type="entry name" value="Cupin_1"/>
    <property type="match status" value="1"/>
</dbReference>
<sequence length="223" mass="23082">MAGRFSAYLHHVTVALLVLQLALSSMLAIASDADPEQDFCVADLASTALVNGFVCKSAVAVTANDFVFHGLATPGNTTNAAGSSVTPAFAAQFPGLNTLGISMARLDFAQAGLVPPHTHPRATEILFVVEGSLLVGFVSTNNQLFATTVNTGDVFVFPRGLLHFELNVGEGQAIAIAALDSQNPGVQAQAAALFGSGISDVVLEKAFGLSERAVDHIKSEFAP</sequence>
<evidence type="ECO:0000313" key="9">
    <source>
        <dbReference type="EMBL" id="CAK9261834.1"/>
    </source>
</evidence>
<reference evidence="9" key="1">
    <citation type="submission" date="2024-02" db="EMBL/GenBank/DDBJ databases">
        <authorList>
            <consortium name="ELIXIR-Norway"/>
            <consortium name="Elixir Norway"/>
        </authorList>
    </citation>
    <scope>NUCLEOTIDE SEQUENCE</scope>
</reference>
<keyword evidence="6 7" id="KW-0464">Manganese</keyword>
<evidence type="ECO:0000256" key="2">
    <source>
        <dbReference type="ARBA" id="ARBA00007456"/>
    </source>
</evidence>
<dbReference type="Proteomes" id="UP001497444">
    <property type="component" value="Chromosome 14"/>
</dbReference>
<evidence type="ECO:0000256" key="5">
    <source>
        <dbReference type="ARBA" id="ARBA00022723"/>
    </source>
</evidence>
<proteinExistence type="inferred from homology"/>
<dbReference type="PRINTS" id="PR00325">
    <property type="entry name" value="GERMIN"/>
</dbReference>
<dbReference type="PROSITE" id="PS00725">
    <property type="entry name" value="GERMIN"/>
    <property type="match status" value="1"/>
</dbReference>
<keyword evidence="3 7" id="KW-0052">Apoplast</keyword>
<evidence type="ECO:0000256" key="4">
    <source>
        <dbReference type="ARBA" id="ARBA00022525"/>
    </source>
</evidence>
<dbReference type="InterPro" id="IPR019780">
    <property type="entry name" value="Germin_Mn-BS"/>
</dbReference>
<evidence type="ECO:0000256" key="6">
    <source>
        <dbReference type="ARBA" id="ARBA00023211"/>
    </source>
</evidence>
<dbReference type="Gene3D" id="2.60.120.10">
    <property type="entry name" value="Jelly Rolls"/>
    <property type="match status" value="1"/>
</dbReference>
<dbReference type="SMART" id="SM00835">
    <property type="entry name" value="Cupin_1"/>
    <property type="match status" value="1"/>
</dbReference>
<accession>A0ABP0W4X0</accession>
<name>A0ABP0W4X0_9BRYO</name>
<dbReference type="CDD" id="cd02241">
    <property type="entry name" value="cupin_OxOx"/>
    <property type="match status" value="1"/>
</dbReference>
<comment type="similarity">
    <text evidence="2 7">Belongs to the germin family.</text>
</comment>
<comment type="subcellular location">
    <subcellularLocation>
        <location evidence="1 7">Secreted</location>
        <location evidence="1 7">Extracellular space</location>
        <location evidence="1 7">Apoplast</location>
    </subcellularLocation>
</comment>
<dbReference type="PANTHER" id="PTHR31238">
    <property type="entry name" value="GERMIN-LIKE PROTEIN SUBFAMILY 3 MEMBER 3"/>
    <property type="match status" value="1"/>
</dbReference>
<feature type="chain" id="PRO_5044990618" description="Germin-like protein" evidence="7">
    <location>
        <begin position="34"/>
        <end position="223"/>
    </location>
</feature>
<dbReference type="InterPro" id="IPR011051">
    <property type="entry name" value="RmlC_Cupin_sf"/>
</dbReference>
<feature type="signal peptide" evidence="7">
    <location>
        <begin position="1"/>
        <end position="33"/>
    </location>
</feature>
<dbReference type="SUPFAM" id="SSF51182">
    <property type="entry name" value="RmlC-like cupins"/>
    <property type="match status" value="1"/>
</dbReference>
<evidence type="ECO:0000256" key="1">
    <source>
        <dbReference type="ARBA" id="ARBA00004271"/>
    </source>
</evidence>
<gene>
    <name evidence="9" type="ORF">CSSPJE1EN1_LOCUS7312</name>
</gene>
<evidence type="ECO:0000313" key="10">
    <source>
        <dbReference type="Proteomes" id="UP001497444"/>
    </source>
</evidence>
<evidence type="ECO:0000256" key="7">
    <source>
        <dbReference type="RuleBase" id="RU366015"/>
    </source>
</evidence>
<evidence type="ECO:0000256" key="3">
    <source>
        <dbReference type="ARBA" id="ARBA00022523"/>
    </source>
</evidence>
<keyword evidence="5 7" id="KW-0479">Metal-binding</keyword>
<dbReference type="EMBL" id="OZ020109">
    <property type="protein sequence ID" value="CAK9261834.1"/>
    <property type="molecule type" value="Genomic_DNA"/>
</dbReference>